<sequence length="174" mass="20231">MRVPTDFTDLKLNISNHMSLSFENDGFSPLVGKIFAYLLFSPAPVSLQQMADDLGVTKAAISVQVRTLERHSMCYKLPTNNDRKDYYYIADDFCMTGVKSSIEKLRRIQQQIEFTLKVFATIAEVDEQEKPSYDACKRRFIEMQALYEIFLKRLDGLEEEWDERKKTLFLSSSQ</sequence>
<organism evidence="5 6">
    <name type="scientific">Paenibacillus rigui</name>
    <dbReference type="NCBI Taxonomy" id="554312"/>
    <lineage>
        <taxon>Bacteria</taxon>
        <taxon>Bacillati</taxon>
        <taxon>Bacillota</taxon>
        <taxon>Bacilli</taxon>
        <taxon>Bacillales</taxon>
        <taxon>Paenibacillaceae</taxon>
        <taxon>Paenibacillus</taxon>
    </lineage>
</organism>
<evidence type="ECO:0000256" key="3">
    <source>
        <dbReference type="ARBA" id="ARBA00023163"/>
    </source>
</evidence>
<name>A0A229UST5_9BACL</name>
<comment type="caution">
    <text evidence="5">The sequence shown here is derived from an EMBL/GenBank/DDBJ whole genome shotgun (WGS) entry which is preliminary data.</text>
</comment>
<dbReference type="InterPro" id="IPR052362">
    <property type="entry name" value="HTH-GbsR_regulator"/>
</dbReference>
<keyword evidence="6" id="KW-1185">Reference proteome</keyword>
<keyword evidence="3" id="KW-0804">Transcription</keyword>
<evidence type="ECO:0000256" key="2">
    <source>
        <dbReference type="ARBA" id="ARBA00023125"/>
    </source>
</evidence>
<evidence type="ECO:0000256" key="1">
    <source>
        <dbReference type="ARBA" id="ARBA00023015"/>
    </source>
</evidence>
<dbReference type="InterPro" id="IPR036390">
    <property type="entry name" value="WH_DNA-bd_sf"/>
</dbReference>
<accession>A0A229UST5</accession>
<dbReference type="GO" id="GO:0003677">
    <property type="term" value="F:DNA binding"/>
    <property type="evidence" value="ECO:0007669"/>
    <property type="project" value="UniProtKB-KW"/>
</dbReference>
<dbReference type="OrthoDB" id="2611006at2"/>
<dbReference type="Gene3D" id="1.10.10.10">
    <property type="entry name" value="Winged helix-like DNA-binding domain superfamily/Winged helix DNA-binding domain"/>
    <property type="match status" value="1"/>
</dbReference>
<dbReference type="PANTHER" id="PTHR38465">
    <property type="entry name" value="HTH-TYPE TRANSCRIPTIONAL REGULATOR MJ1563-RELATED"/>
    <property type="match status" value="1"/>
</dbReference>
<dbReference type="InterPro" id="IPR036388">
    <property type="entry name" value="WH-like_DNA-bd_sf"/>
</dbReference>
<dbReference type="RefSeq" id="WP_094015109.1">
    <property type="nucleotide sequence ID" value="NZ_NMQW01000017.1"/>
</dbReference>
<keyword evidence="2" id="KW-0238">DNA-binding</keyword>
<protein>
    <recommendedName>
        <fullName evidence="4">HTH marR-type domain-containing protein</fullName>
    </recommendedName>
</protein>
<proteinExistence type="predicted"/>
<evidence type="ECO:0000259" key="4">
    <source>
        <dbReference type="Pfam" id="PF01047"/>
    </source>
</evidence>
<gene>
    <name evidence="5" type="ORF">CF651_12085</name>
</gene>
<feature type="domain" description="HTH marR-type" evidence="4">
    <location>
        <begin position="44"/>
        <end position="84"/>
    </location>
</feature>
<dbReference type="PANTHER" id="PTHR38465:SF1">
    <property type="entry name" value="HTH-TYPE TRANSCRIPTIONAL REGULATOR MJ1563-RELATED"/>
    <property type="match status" value="1"/>
</dbReference>
<dbReference type="Pfam" id="PF01047">
    <property type="entry name" value="MarR"/>
    <property type="match status" value="1"/>
</dbReference>
<dbReference type="EMBL" id="NMQW01000017">
    <property type="protein sequence ID" value="OXM85959.1"/>
    <property type="molecule type" value="Genomic_DNA"/>
</dbReference>
<reference evidence="5 6" key="1">
    <citation type="submission" date="2017-07" db="EMBL/GenBank/DDBJ databases">
        <title>Genome sequencing and assembly of Paenibacillus rigui.</title>
        <authorList>
            <person name="Mayilraj S."/>
        </authorList>
    </citation>
    <scope>NUCLEOTIDE SEQUENCE [LARGE SCALE GENOMIC DNA]</scope>
    <source>
        <strain evidence="5 6">JCM 16352</strain>
    </source>
</reference>
<keyword evidence="1" id="KW-0805">Transcription regulation</keyword>
<evidence type="ECO:0000313" key="6">
    <source>
        <dbReference type="Proteomes" id="UP000215509"/>
    </source>
</evidence>
<evidence type="ECO:0000313" key="5">
    <source>
        <dbReference type="EMBL" id="OXM85959.1"/>
    </source>
</evidence>
<dbReference type="InterPro" id="IPR000835">
    <property type="entry name" value="HTH_MarR-typ"/>
</dbReference>
<dbReference type="Proteomes" id="UP000215509">
    <property type="component" value="Unassembled WGS sequence"/>
</dbReference>
<dbReference type="AlphaFoldDB" id="A0A229UST5"/>
<dbReference type="SUPFAM" id="SSF46785">
    <property type="entry name" value="Winged helix' DNA-binding domain"/>
    <property type="match status" value="1"/>
</dbReference>